<accession>A0A9W8GHW1</accession>
<dbReference type="Gene3D" id="3.90.430.10">
    <property type="entry name" value="Copper fist DNA-binding domain"/>
    <property type="match status" value="1"/>
</dbReference>
<dbReference type="PROSITE" id="PS50073">
    <property type="entry name" value="COPPER_FIST_2"/>
    <property type="match status" value="1"/>
</dbReference>
<keyword evidence="6" id="KW-0804">Transcription</keyword>
<dbReference type="InterPro" id="IPR051763">
    <property type="entry name" value="Copper_Homeo_Regul"/>
</dbReference>
<dbReference type="OrthoDB" id="5600085at2759"/>
<evidence type="ECO:0000256" key="6">
    <source>
        <dbReference type="ARBA" id="ARBA00023163"/>
    </source>
</evidence>
<dbReference type="GO" id="GO:0006878">
    <property type="term" value="P:intracellular copper ion homeostasis"/>
    <property type="evidence" value="ECO:0007669"/>
    <property type="project" value="TreeGrafter"/>
</dbReference>
<keyword evidence="5" id="KW-0805">Transcription regulation</keyword>
<dbReference type="SMART" id="SM01090">
    <property type="entry name" value="Copper-fist"/>
    <property type="match status" value="1"/>
</dbReference>
<feature type="compositionally biased region" description="Basic and acidic residues" evidence="8">
    <location>
        <begin position="360"/>
        <end position="369"/>
    </location>
</feature>
<evidence type="ECO:0000313" key="10">
    <source>
        <dbReference type="EMBL" id="KAJ2689445.1"/>
    </source>
</evidence>
<name>A0A9W8GHW1_9FUNG</name>
<feature type="compositionally biased region" description="Polar residues" evidence="8">
    <location>
        <begin position="212"/>
        <end position="229"/>
    </location>
</feature>
<evidence type="ECO:0000256" key="2">
    <source>
        <dbReference type="ARBA" id="ARBA00022723"/>
    </source>
</evidence>
<evidence type="ECO:0000256" key="8">
    <source>
        <dbReference type="SAM" id="MobiDB-lite"/>
    </source>
</evidence>
<dbReference type="SUPFAM" id="SSF57879">
    <property type="entry name" value="Zinc domain conserved in yeast copper-regulated transcription factors"/>
    <property type="match status" value="1"/>
</dbReference>
<dbReference type="GO" id="GO:0000981">
    <property type="term" value="F:DNA-binding transcription factor activity, RNA polymerase II-specific"/>
    <property type="evidence" value="ECO:0007669"/>
    <property type="project" value="TreeGrafter"/>
</dbReference>
<dbReference type="GO" id="GO:0005634">
    <property type="term" value="C:nucleus"/>
    <property type="evidence" value="ECO:0007669"/>
    <property type="project" value="UniProtKB-SubCell"/>
</dbReference>
<dbReference type="Pfam" id="PF00649">
    <property type="entry name" value="Copper-fist"/>
    <property type="match status" value="1"/>
</dbReference>
<organism evidence="10 11">
    <name type="scientific">Coemansia spiralis</name>
    <dbReference type="NCBI Taxonomy" id="417178"/>
    <lineage>
        <taxon>Eukaryota</taxon>
        <taxon>Fungi</taxon>
        <taxon>Fungi incertae sedis</taxon>
        <taxon>Zoopagomycota</taxon>
        <taxon>Kickxellomycotina</taxon>
        <taxon>Kickxellomycetes</taxon>
        <taxon>Kickxellales</taxon>
        <taxon>Kickxellaceae</taxon>
        <taxon>Coemansia</taxon>
    </lineage>
</organism>
<evidence type="ECO:0000256" key="1">
    <source>
        <dbReference type="ARBA" id="ARBA00004123"/>
    </source>
</evidence>
<dbReference type="PRINTS" id="PR00617">
    <property type="entry name" value="COPPERFIST"/>
</dbReference>
<feature type="region of interest" description="Disordered" evidence="8">
    <location>
        <begin position="209"/>
        <end position="243"/>
    </location>
</feature>
<dbReference type="GO" id="GO:0000978">
    <property type="term" value="F:RNA polymerase II cis-regulatory region sequence-specific DNA binding"/>
    <property type="evidence" value="ECO:0007669"/>
    <property type="project" value="TreeGrafter"/>
</dbReference>
<dbReference type="FunFam" id="3.90.430.10:FF:000001">
    <property type="entry name" value="Copper fist DNA-binding protein"/>
    <property type="match status" value="1"/>
</dbReference>
<sequence length="538" mass="56342">MIYLDGKKYACSACIRGHRASSCNHTSRELTEIRPKGRPVTQCERCRQLRKTRKAHVKCLCGEMDSASPAVESPTSSVTRVEASQASKLDINALLNPCKCSASDICVCCRPVIKDYINRNYTLEVVEEDAADALVRIGEPIVMSAPSRTAAADSGVTAVCPSGPNAPCCGGDRGSKGAVSRQNSGFMAPSASALRLEEPNTTRFKVERRLNGASTPRSDSSEQILSGSAPQLRVPAGRSAERPDGITLRALDRYSNGVERHHSREPSAVAATHSHDSGIQLSPGGMHYSDSAPGGDGRPNCKCGCDCGTFLDKLIRAIEDRVRGAMPLAEAEAGDTAAMNRFIREILSPLDNPLMPVSGERGRQRRDSESAMSISQGSEAYDVGDLRIDLDDPAEPLGPGASMFAAGVGAPISSCCAPPLPPVPETVAAQPTASCCGPVAPVAVAPAVTVPVKASCCSSGGTSGEAANGKSQCCSGTAGKQCGCSCRKRKRTWQPGDPDNPVIDADGALACSCGCHKPYQECVDCLDDQCEQVLFGAP</sequence>
<keyword evidence="4" id="KW-0186">Copper</keyword>
<evidence type="ECO:0000256" key="7">
    <source>
        <dbReference type="ARBA" id="ARBA00023242"/>
    </source>
</evidence>
<gene>
    <name evidence="10" type="primary">CUP2</name>
    <name evidence="10" type="ORF">IWW39_001470</name>
</gene>
<protein>
    <submittedName>
        <fullName evidence="10">Copper-binding transcription factor</fullName>
    </submittedName>
</protein>
<dbReference type="GO" id="GO:0006879">
    <property type="term" value="P:intracellular iron ion homeostasis"/>
    <property type="evidence" value="ECO:0007669"/>
    <property type="project" value="TreeGrafter"/>
</dbReference>
<dbReference type="EMBL" id="JANBTX010000025">
    <property type="protein sequence ID" value="KAJ2689445.1"/>
    <property type="molecule type" value="Genomic_DNA"/>
</dbReference>
<evidence type="ECO:0000259" key="9">
    <source>
        <dbReference type="PROSITE" id="PS50073"/>
    </source>
</evidence>
<dbReference type="GO" id="GO:0045944">
    <property type="term" value="P:positive regulation of transcription by RNA polymerase II"/>
    <property type="evidence" value="ECO:0007669"/>
    <property type="project" value="TreeGrafter"/>
</dbReference>
<dbReference type="PANTHER" id="PTHR28088">
    <property type="entry name" value="TRANSCRIPTIONAL ACTIVATOR HAA1-RELATED"/>
    <property type="match status" value="1"/>
</dbReference>
<dbReference type="Proteomes" id="UP001151516">
    <property type="component" value="Unassembled WGS sequence"/>
</dbReference>
<dbReference type="InterPro" id="IPR036395">
    <property type="entry name" value="Cu_fist_DNA-bd_dom_sf"/>
</dbReference>
<dbReference type="AlphaFoldDB" id="A0A9W8GHW1"/>
<evidence type="ECO:0000256" key="3">
    <source>
        <dbReference type="ARBA" id="ARBA00022833"/>
    </source>
</evidence>
<comment type="subcellular location">
    <subcellularLocation>
        <location evidence="1">Nucleus</location>
    </subcellularLocation>
</comment>
<dbReference type="SMART" id="SM00412">
    <property type="entry name" value="Cu_FIST"/>
    <property type="match status" value="1"/>
</dbReference>
<evidence type="ECO:0000256" key="4">
    <source>
        <dbReference type="ARBA" id="ARBA00023008"/>
    </source>
</evidence>
<keyword evidence="11" id="KW-1185">Reference proteome</keyword>
<keyword evidence="7" id="KW-0539">Nucleus</keyword>
<keyword evidence="3" id="KW-0862">Zinc</keyword>
<comment type="caution">
    <text evidence="10">The sequence shown here is derived from an EMBL/GenBank/DDBJ whole genome shotgun (WGS) entry which is preliminary data.</text>
</comment>
<evidence type="ECO:0000256" key="5">
    <source>
        <dbReference type="ARBA" id="ARBA00023015"/>
    </source>
</evidence>
<feature type="domain" description="Copper-fist" evidence="9">
    <location>
        <begin position="1"/>
        <end position="40"/>
    </location>
</feature>
<feature type="region of interest" description="Disordered" evidence="8">
    <location>
        <begin position="353"/>
        <end position="377"/>
    </location>
</feature>
<dbReference type="InterPro" id="IPR001083">
    <property type="entry name" value="Cu_fist_DNA-bd_dom"/>
</dbReference>
<dbReference type="PANTHER" id="PTHR28088:SF5">
    <property type="entry name" value="TRANSCRIPTIONAL ACTIVATOR HAA1-RELATED"/>
    <property type="match status" value="1"/>
</dbReference>
<dbReference type="GO" id="GO:0005507">
    <property type="term" value="F:copper ion binding"/>
    <property type="evidence" value="ECO:0007669"/>
    <property type="project" value="InterPro"/>
</dbReference>
<keyword evidence="2" id="KW-0479">Metal-binding</keyword>
<evidence type="ECO:0000313" key="11">
    <source>
        <dbReference type="Proteomes" id="UP001151516"/>
    </source>
</evidence>
<proteinExistence type="predicted"/>
<reference evidence="10" key="1">
    <citation type="submission" date="2022-07" db="EMBL/GenBank/DDBJ databases">
        <title>Phylogenomic reconstructions and comparative analyses of Kickxellomycotina fungi.</title>
        <authorList>
            <person name="Reynolds N.K."/>
            <person name="Stajich J.E."/>
            <person name="Barry K."/>
            <person name="Grigoriev I.V."/>
            <person name="Crous P."/>
            <person name="Smith M.E."/>
        </authorList>
    </citation>
    <scope>NUCLEOTIDE SEQUENCE</scope>
    <source>
        <strain evidence="10">CBS 109367</strain>
    </source>
</reference>